<dbReference type="Proteomes" id="UP000186817">
    <property type="component" value="Unassembled WGS sequence"/>
</dbReference>
<feature type="region of interest" description="Disordered" evidence="2">
    <location>
        <begin position="57"/>
        <end position="84"/>
    </location>
</feature>
<dbReference type="EMBL" id="LSRX01000340">
    <property type="protein sequence ID" value="OLQ00072.1"/>
    <property type="molecule type" value="Genomic_DNA"/>
</dbReference>
<protein>
    <submittedName>
        <fullName evidence="3">Uncharacterized protein</fullName>
    </submittedName>
</protein>
<feature type="compositionally biased region" description="Pro residues" evidence="2">
    <location>
        <begin position="705"/>
        <end position="722"/>
    </location>
</feature>
<evidence type="ECO:0000256" key="2">
    <source>
        <dbReference type="SAM" id="MobiDB-lite"/>
    </source>
</evidence>
<feature type="region of interest" description="Disordered" evidence="2">
    <location>
        <begin position="111"/>
        <end position="130"/>
    </location>
</feature>
<evidence type="ECO:0000256" key="1">
    <source>
        <dbReference type="SAM" id="Coils"/>
    </source>
</evidence>
<evidence type="ECO:0000313" key="3">
    <source>
        <dbReference type="EMBL" id="OLQ00072.1"/>
    </source>
</evidence>
<organism evidence="3 4">
    <name type="scientific">Symbiodinium microadriaticum</name>
    <name type="common">Dinoflagellate</name>
    <name type="synonym">Zooxanthella microadriatica</name>
    <dbReference type="NCBI Taxonomy" id="2951"/>
    <lineage>
        <taxon>Eukaryota</taxon>
        <taxon>Sar</taxon>
        <taxon>Alveolata</taxon>
        <taxon>Dinophyceae</taxon>
        <taxon>Suessiales</taxon>
        <taxon>Symbiodiniaceae</taxon>
        <taxon>Symbiodinium</taxon>
    </lineage>
</organism>
<feature type="coiled-coil region" evidence="1">
    <location>
        <begin position="561"/>
        <end position="618"/>
    </location>
</feature>
<evidence type="ECO:0000313" key="4">
    <source>
        <dbReference type="Proteomes" id="UP000186817"/>
    </source>
</evidence>
<proteinExistence type="predicted"/>
<feature type="compositionally biased region" description="Basic and acidic residues" evidence="2">
    <location>
        <begin position="115"/>
        <end position="130"/>
    </location>
</feature>
<reference evidence="3 4" key="1">
    <citation type="submission" date="2016-02" db="EMBL/GenBank/DDBJ databases">
        <title>Genome analysis of coral dinoflagellate symbionts highlights evolutionary adaptations to a symbiotic lifestyle.</title>
        <authorList>
            <person name="Aranda M."/>
            <person name="Li Y."/>
            <person name="Liew Y.J."/>
            <person name="Baumgarten S."/>
            <person name="Simakov O."/>
            <person name="Wilson M."/>
            <person name="Piel J."/>
            <person name="Ashoor H."/>
            <person name="Bougouffa S."/>
            <person name="Bajic V.B."/>
            <person name="Ryu T."/>
            <person name="Ravasi T."/>
            <person name="Bayer T."/>
            <person name="Micklem G."/>
            <person name="Kim H."/>
            <person name="Bhak J."/>
            <person name="Lajeunesse T.C."/>
            <person name="Voolstra C.R."/>
        </authorList>
    </citation>
    <scope>NUCLEOTIDE SEQUENCE [LARGE SCALE GENOMIC DNA]</scope>
    <source>
        <strain evidence="3 4">CCMP2467</strain>
    </source>
</reference>
<gene>
    <name evidence="3" type="ORF">AK812_SmicGene17299</name>
</gene>
<comment type="caution">
    <text evidence="3">The sequence shown here is derived from an EMBL/GenBank/DDBJ whole genome shotgun (WGS) entry which is preliminary data.</text>
</comment>
<keyword evidence="1" id="KW-0175">Coiled coil</keyword>
<keyword evidence="4" id="KW-1185">Reference proteome</keyword>
<accession>A0A1Q9DY31</accession>
<name>A0A1Q9DY31_SYMMI</name>
<dbReference type="OrthoDB" id="200110at2759"/>
<feature type="region of interest" description="Disordered" evidence="2">
    <location>
        <begin position="700"/>
        <end position="733"/>
    </location>
</feature>
<dbReference type="AlphaFoldDB" id="A0A1Q9DY31"/>
<sequence length="818" mass="94103">MTKGAILALNSDTLKMERQKLLRAQENERAWLKSALQCELNQLKQLEHANLVLQGEANDKEEKMREQSRKLKELNDKRAAEEERKQMEMEARQKLEKQLAKEEFHKQQLQIQNKAKLDAQKSKEAYERQVRDAERKREIEREKAAKREQEYRDLQARKDEMRAQDQRRTDLMAQKQAAFQEFLRERKDARDMRIYNSIQANQELEQKRRDDFEKKQADDAAREERLMQALAIKQEESAKRSFQTMMKRQVIKEEAMRRAEDRRMAILDQQEECASRHFAVCLSALAVFASRDCRSSSIALSSFKCLVLGGTGLGKTFLNLLYNIAEVGKLSKEAELTVEMIRHCHREAKTNKKDAKKGDSKTKRLALDAVRHFEIKKKETRIVYKGAPGEHHLTMKSRIASASERQMLLNNLEEATFNAQDPETGNSKELYSSKNISLNGVGVRGDLQTTRMSKRATFGTHAQHDHGMSLENVTAKEITSSYGEEEYTATKIDEHKRAQFEQLASDEEKQQMALKESLQRFEKLSADKRYPMILKEQRGHVKVLKKNAAGNEETEYRLMEHEAKKERYLDFKRELDGLRAKNKEINVERQRRREDFERESVADAVRKKDDKIDQLNAERQRMWELRRAAQAEAYKAREQVKNEILKQRIQSKFDSKSLEDKLGSLMRNDLFSAKVLQSSHSLPSLRPAVAFQRGAVGLNENGDPWPAPPVLPRGVPPPPPAPPDHEPDSLPEKMPGIEVLGDEPWFSHVPTRRSLRERVVAAHAAQKILVAAPADEIKRICPGPGRILGAGGVLRLGGSLLGGYGEEVRLLLRAFLSY</sequence>